<dbReference type="Proteomes" id="UP000029278">
    <property type="component" value="Unassembled WGS sequence"/>
</dbReference>
<protein>
    <submittedName>
        <fullName evidence="1">Uncharacterized protein</fullName>
    </submittedName>
</protein>
<accession>A0A090Y3X6</accession>
<dbReference type="RefSeq" id="WP_036624726.1">
    <property type="nucleotide sequence ID" value="NZ_JAKOBR010000117.1"/>
</dbReference>
<reference evidence="1 2" key="1">
    <citation type="submission" date="2014-04" db="EMBL/GenBank/DDBJ databases">
        <authorList>
            <person name="Bishop-Lilly K.A."/>
            <person name="Broomall S.M."/>
            <person name="Chain P.S."/>
            <person name="Chertkov O."/>
            <person name="Coyne S.R."/>
            <person name="Daligault H.E."/>
            <person name="Davenport K.W."/>
            <person name="Erkkila T."/>
            <person name="Frey K.G."/>
            <person name="Gibbons H.S."/>
            <person name="Gu W."/>
            <person name="Jaissle J."/>
            <person name="Johnson S.L."/>
            <person name="Koroleva G.I."/>
            <person name="Ladner J.T."/>
            <person name="Lo C.-C."/>
            <person name="Minogue T.D."/>
            <person name="Munk C."/>
            <person name="Palacios G.F."/>
            <person name="Redden C.L."/>
            <person name="Rosenzweig C.N."/>
            <person name="Scholz M.B."/>
            <person name="Teshima H."/>
            <person name="Xu Y."/>
        </authorList>
    </citation>
    <scope>NUCLEOTIDE SEQUENCE [LARGE SCALE GENOMIC DNA]</scope>
    <source>
        <strain evidence="1 2">8244</strain>
    </source>
</reference>
<sequence>MSALNSAAPILCQKCRRKHDPQHPHNQDSLYWKFTFFEKHGRWPTWTDAMEHCSDEVKSQWIKALKQKGIEVS</sequence>
<name>A0A090Y3X6_PAEMA</name>
<proteinExistence type="predicted"/>
<evidence type="ECO:0000313" key="2">
    <source>
        <dbReference type="Proteomes" id="UP000029278"/>
    </source>
</evidence>
<gene>
    <name evidence="1" type="ORF">DJ90_2983</name>
</gene>
<dbReference type="GeneID" id="77008664"/>
<dbReference type="OrthoDB" id="7568793at2"/>
<organism evidence="1 2">
    <name type="scientific">Paenibacillus macerans</name>
    <name type="common">Bacillus macerans</name>
    <dbReference type="NCBI Taxonomy" id="44252"/>
    <lineage>
        <taxon>Bacteria</taxon>
        <taxon>Bacillati</taxon>
        <taxon>Bacillota</taxon>
        <taxon>Bacilli</taxon>
        <taxon>Bacillales</taxon>
        <taxon>Paenibacillaceae</taxon>
        <taxon>Paenibacillus</taxon>
    </lineage>
</organism>
<dbReference type="STRING" id="44252.DJ90_2983"/>
<dbReference type="EMBL" id="JMQA01000053">
    <property type="protein sequence ID" value="KFM92926.1"/>
    <property type="molecule type" value="Genomic_DNA"/>
</dbReference>
<evidence type="ECO:0000313" key="1">
    <source>
        <dbReference type="EMBL" id="KFM92926.1"/>
    </source>
</evidence>
<dbReference type="AlphaFoldDB" id="A0A090Y3X6"/>
<comment type="caution">
    <text evidence="1">The sequence shown here is derived from an EMBL/GenBank/DDBJ whole genome shotgun (WGS) entry which is preliminary data.</text>
</comment>
<dbReference type="HOGENOM" id="CLU_189748_0_0_9"/>
<keyword evidence="2" id="KW-1185">Reference proteome</keyword>